<dbReference type="GO" id="GO:0032259">
    <property type="term" value="P:methylation"/>
    <property type="evidence" value="ECO:0007669"/>
    <property type="project" value="UniProtKB-KW"/>
</dbReference>
<organism evidence="4 5">
    <name type="scientific">Anaerovibrio slackiae</name>
    <dbReference type="NCBI Taxonomy" id="2652309"/>
    <lineage>
        <taxon>Bacteria</taxon>
        <taxon>Bacillati</taxon>
        <taxon>Bacillota</taxon>
        <taxon>Negativicutes</taxon>
        <taxon>Selenomonadales</taxon>
        <taxon>Selenomonadaceae</taxon>
        <taxon>Anaerovibrio</taxon>
    </lineage>
</organism>
<dbReference type="CDD" id="cd02440">
    <property type="entry name" value="AdoMet_MTases"/>
    <property type="match status" value="1"/>
</dbReference>
<protein>
    <submittedName>
        <fullName evidence="4">O-methyltransferase</fullName>
    </submittedName>
</protein>
<evidence type="ECO:0000313" key="5">
    <source>
        <dbReference type="Proteomes" id="UP000433181"/>
    </source>
</evidence>
<comment type="caution">
    <text evidence="4">The sequence shown here is derived from an EMBL/GenBank/DDBJ whole genome shotgun (WGS) entry which is preliminary data.</text>
</comment>
<proteinExistence type="predicted"/>
<dbReference type="GO" id="GO:0008171">
    <property type="term" value="F:O-methyltransferase activity"/>
    <property type="evidence" value="ECO:0007669"/>
    <property type="project" value="InterPro"/>
</dbReference>
<evidence type="ECO:0000256" key="2">
    <source>
        <dbReference type="ARBA" id="ARBA00022679"/>
    </source>
</evidence>
<keyword evidence="1 4" id="KW-0489">Methyltransferase</keyword>
<dbReference type="PANTHER" id="PTHR43836:SF2">
    <property type="entry name" value="CATECHOL O-METHYLTRANSFERASE 1-RELATED"/>
    <property type="match status" value="1"/>
</dbReference>
<keyword evidence="2 4" id="KW-0808">Transferase</keyword>
<dbReference type="AlphaFoldDB" id="A0A6I2UHJ0"/>
<sequence length="189" mass="21409">MKEYGEANHVPIINAKGLHVLTETVAQKRPRRVLEIGTAIGYSTLYIAANGADDVEIVTLELSDERADEAEGFIKRSRFAGQITIVRGDAGENILRQSGRFDLVFIDAAKGQYPDYFRKVYPLLAEDGVVIADNVLFRGYVRGSEPVPRRFRTIVKRLREYIGMVTENDEFRTEIHEDGDGLAVSWRYR</sequence>
<keyword evidence="3" id="KW-0949">S-adenosyl-L-methionine</keyword>
<dbReference type="InterPro" id="IPR029063">
    <property type="entry name" value="SAM-dependent_MTases_sf"/>
</dbReference>
<gene>
    <name evidence="4" type="ORF">FYJ84_09095</name>
</gene>
<evidence type="ECO:0000256" key="3">
    <source>
        <dbReference type="ARBA" id="ARBA00022691"/>
    </source>
</evidence>
<dbReference type="Proteomes" id="UP000433181">
    <property type="component" value="Unassembled WGS sequence"/>
</dbReference>
<dbReference type="PROSITE" id="PS51682">
    <property type="entry name" value="SAM_OMT_I"/>
    <property type="match status" value="1"/>
</dbReference>
<dbReference type="InterPro" id="IPR002935">
    <property type="entry name" value="SAM_O-MeTrfase"/>
</dbReference>
<keyword evidence="5" id="KW-1185">Reference proteome</keyword>
<dbReference type="Pfam" id="PF01596">
    <property type="entry name" value="Methyltransf_3"/>
    <property type="match status" value="1"/>
</dbReference>
<dbReference type="EMBL" id="VUNR01000017">
    <property type="protein sequence ID" value="MSU09139.1"/>
    <property type="molecule type" value="Genomic_DNA"/>
</dbReference>
<evidence type="ECO:0000256" key="1">
    <source>
        <dbReference type="ARBA" id="ARBA00022603"/>
    </source>
</evidence>
<dbReference type="SUPFAM" id="SSF53335">
    <property type="entry name" value="S-adenosyl-L-methionine-dependent methyltransferases"/>
    <property type="match status" value="1"/>
</dbReference>
<evidence type="ECO:0000313" key="4">
    <source>
        <dbReference type="EMBL" id="MSU09139.1"/>
    </source>
</evidence>
<dbReference type="Gene3D" id="3.40.50.150">
    <property type="entry name" value="Vaccinia Virus protein VP39"/>
    <property type="match status" value="1"/>
</dbReference>
<reference evidence="4 5" key="1">
    <citation type="submission" date="2019-08" db="EMBL/GenBank/DDBJ databases">
        <title>In-depth cultivation of the pig gut microbiome towards novel bacterial diversity and tailored functional studies.</title>
        <authorList>
            <person name="Wylensek D."/>
            <person name="Hitch T.C.A."/>
            <person name="Clavel T."/>
        </authorList>
    </citation>
    <scope>NUCLEOTIDE SEQUENCE [LARGE SCALE GENOMIC DNA]</scope>
    <source>
        <strain evidence="4 5">WCA-693-APC-5D-A</strain>
    </source>
</reference>
<name>A0A6I2UHJ0_9FIRM</name>
<accession>A0A6I2UHJ0</accession>
<dbReference type="PANTHER" id="PTHR43836">
    <property type="entry name" value="CATECHOL O-METHYLTRANSFERASE 1-RELATED"/>
    <property type="match status" value="1"/>
</dbReference>